<protein>
    <submittedName>
        <fullName evidence="1">Uncharacterized protein</fullName>
    </submittedName>
</protein>
<dbReference type="Proteomes" id="UP000473574">
    <property type="component" value="Unassembled WGS sequence"/>
</dbReference>
<comment type="caution">
    <text evidence="1">The sequence shown here is derived from an EMBL/GenBank/DDBJ whole genome shotgun (WGS) entry which is preliminary data.</text>
</comment>
<sequence length="77" mass="8504">MPAPVVLPTIPATTSPFQPDKVRHLVFGTLAAIQFTIKDLHKRGYAEPNDWSQPLTTGRPGEVMAILTKRVKPEPQT</sequence>
<evidence type="ECO:0000313" key="1">
    <source>
        <dbReference type="EMBL" id="NEZ62901.1"/>
    </source>
</evidence>
<dbReference type="EMBL" id="QZCE01000002">
    <property type="protein sequence ID" value="NEZ62901.1"/>
    <property type="molecule type" value="Genomic_DNA"/>
</dbReference>
<evidence type="ECO:0000313" key="2">
    <source>
        <dbReference type="Proteomes" id="UP000473574"/>
    </source>
</evidence>
<reference evidence="1 2" key="1">
    <citation type="journal article" date="2020" name="Microb. Ecol.">
        <title>Ecogenomics of the Marine Benthic Filamentous Cyanobacterium Adonisia.</title>
        <authorList>
            <person name="Walter J.M."/>
            <person name="Coutinho F.H."/>
            <person name="Leomil L."/>
            <person name="Hargreaves P.I."/>
            <person name="Campeao M.E."/>
            <person name="Vieira V.V."/>
            <person name="Silva B.S."/>
            <person name="Fistarol G.O."/>
            <person name="Salomon P.S."/>
            <person name="Sawabe T."/>
            <person name="Mino S."/>
            <person name="Hosokawa M."/>
            <person name="Miyashita H."/>
            <person name="Maruyama F."/>
            <person name="van Verk M.C."/>
            <person name="Dutilh B.E."/>
            <person name="Thompson C.C."/>
            <person name="Thompson F.L."/>
        </authorList>
    </citation>
    <scope>NUCLEOTIDE SEQUENCE [LARGE SCALE GENOMIC DNA]</scope>
    <source>
        <strain evidence="1 2">CCMR0082</strain>
    </source>
</reference>
<proteinExistence type="predicted"/>
<name>A0A6M0S4K7_9CYAN</name>
<accession>A0A6M0S4K7</accession>
<dbReference type="AlphaFoldDB" id="A0A6M0S4K7"/>
<organism evidence="1 2">
    <name type="scientific">Adonisia turfae CCMR0082</name>
    <dbReference type="NCBI Taxonomy" id="2304604"/>
    <lineage>
        <taxon>Bacteria</taxon>
        <taxon>Bacillati</taxon>
        <taxon>Cyanobacteriota</taxon>
        <taxon>Adonisia</taxon>
        <taxon>Adonisia turfae</taxon>
    </lineage>
</organism>
<gene>
    <name evidence="1" type="ORF">D0962_08915</name>
</gene>